<dbReference type="GO" id="GO:0072344">
    <property type="term" value="P:rescue of stalled ribosome"/>
    <property type="evidence" value="ECO:0007669"/>
    <property type="project" value="UniProtKB-UniRule"/>
</dbReference>
<dbReference type="GeneID" id="57134326"/>
<evidence type="ECO:0000256" key="1">
    <source>
        <dbReference type="ARBA" id="ARBA00013260"/>
    </source>
</evidence>
<comment type="similarity">
    <text evidence="5 8 10">Belongs to the PTH family.</text>
</comment>
<evidence type="ECO:0000313" key="12">
    <source>
        <dbReference type="Proteomes" id="UP000184322"/>
    </source>
</evidence>
<keyword evidence="3 8" id="KW-0378">Hydrolase</keyword>
<keyword evidence="8" id="KW-0963">Cytoplasm</keyword>
<feature type="binding site" evidence="8">
    <location>
        <position position="108"/>
    </location>
    <ligand>
        <name>tRNA</name>
        <dbReference type="ChEBI" id="CHEBI:17843"/>
    </ligand>
</feature>
<dbReference type="Pfam" id="PF01195">
    <property type="entry name" value="Pept_tRNA_hydro"/>
    <property type="match status" value="1"/>
</dbReference>
<organism evidence="11 12">
    <name type="scientific">Mycoplasmopsis pullorum</name>
    <dbReference type="NCBI Taxonomy" id="48003"/>
    <lineage>
        <taxon>Bacteria</taxon>
        <taxon>Bacillati</taxon>
        <taxon>Mycoplasmatota</taxon>
        <taxon>Mycoplasmoidales</taxon>
        <taxon>Metamycoplasmataceae</taxon>
        <taxon>Mycoplasmopsis</taxon>
    </lineage>
</organism>
<dbReference type="OrthoDB" id="9800507at2"/>
<evidence type="ECO:0000256" key="9">
    <source>
        <dbReference type="RuleBase" id="RU000673"/>
    </source>
</evidence>
<dbReference type="NCBIfam" id="TIGR00447">
    <property type="entry name" value="pth"/>
    <property type="match status" value="1"/>
</dbReference>
<feature type="site" description="Stabilizes the basic form of H active site to accept a proton" evidence="8">
    <location>
        <position position="87"/>
    </location>
</feature>
<comment type="subcellular location">
    <subcellularLocation>
        <location evidence="8">Cytoplasm</location>
    </subcellularLocation>
</comment>
<dbReference type="HAMAP" id="MF_00083">
    <property type="entry name" value="Pept_tRNA_hydro_bact"/>
    <property type="match status" value="1"/>
</dbReference>
<evidence type="ECO:0000256" key="2">
    <source>
        <dbReference type="ARBA" id="ARBA00022555"/>
    </source>
</evidence>
<proteinExistence type="inferred from homology"/>
<dbReference type="PROSITE" id="PS01196">
    <property type="entry name" value="PEPT_TRNA_HYDROL_2"/>
    <property type="match status" value="1"/>
</dbReference>
<dbReference type="STRING" id="48003.BLA55_00695"/>
<dbReference type="InterPro" id="IPR036416">
    <property type="entry name" value="Pept_tRNA_hydro_sf"/>
</dbReference>
<dbReference type="PANTHER" id="PTHR17224:SF1">
    <property type="entry name" value="PEPTIDYL-TRNA HYDROLASE"/>
    <property type="match status" value="1"/>
</dbReference>
<dbReference type="GO" id="GO:0005737">
    <property type="term" value="C:cytoplasm"/>
    <property type="evidence" value="ECO:0007669"/>
    <property type="project" value="UniProtKB-SubCell"/>
</dbReference>
<dbReference type="KEGG" id="mpul:BLA55_00695"/>
<feature type="site" description="Discriminates between blocked and unblocked aminoacyl-tRNA" evidence="8">
    <location>
        <position position="9"/>
    </location>
</feature>
<reference evidence="12" key="1">
    <citation type="submission" date="2016-10" db="EMBL/GenBank/DDBJ databases">
        <authorList>
            <person name="Beylefeld A."/>
            <person name="Abolnik C."/>
        </authorList>
    </citation>
    <scope>NUCLEOTIDE SEQUENCE [LARGE SCALE GENOMIC DNA]</scope>
    <source>
        <strain evidence="12">B359_6</strain>
    </source>
</reference>
<dbReference type="CDD" id="cd00462">
    <property type="entry name" value="PTH"/>
    <property type="match status" value="1"/>
</dbReference>
<comment type="subunit">
    <text evidence="8">Monomer.</text>
</comment>
<evidence type="ECO:0000313" key="11">
    <source>
        <dbReference type="EMBL" id="APJ38206.1"/>
    </source>
</evidence>
<keyword evidence="4 8" id="KW-0694">RNA-binding</keyword>
<dbReference type="RefSeq" id="WP_073372210.1">
    <property type="nucleotide sequence ID" value="NZ_CP017813.1"/>
</dbReference>
<dbReference type="GO" id="GO:0004045">
    <property type="term" value="F:peptidyl-tRNA hydrolase activity"/>
    <property type="evidence" value="ECO:0007669"/>
    <property type="project" value="UniProtKB-UniRule"/>
</dbReference>
<keyword evidence="2 8" id="KW-0820">tRNA-binding</keyword>
<dbReference type="GO" id="GO:0000049">
    <property type="term" value="F:tRNA binding"/>
    <property type="evidence" value="ECO:0007669"/>
    <property type="project" value="UniProtKB-UniRule"/>
</dbReference>
<feature type="binding site" evidence="8">
    <location>
        <position position="62"/>
    </location>
    <ligand>
        <name>tRNA</name>
        <dbReference type="ChEBI" id="CHEBI:17843"/>
    </ligand>
</feature>
<dbReference type="SUPFAM" id="SSF53178">
    <property type="entry name" value="Peptidyl-tRNA hydrolase-like"/>
    <property type="match status" value="1"/>
</dbReference>
<evidence type="ECO:0000256" key="5">
    <source>
        <dbReference type="ARBA" id="ARBA00038063"/>
    </source>
</evidence>
<dbReference type="AlphaFoldDB" id="A0A1L4FRH3"/>
<comment type="function">
    <text evidence="8">Hydrolyzes ribosome-free peptidyl-tRNAs (with 1 or more amino acids incorporated), which drop off the ribosome during protein synthesis, or as a result of ribosome stalling.</text>
</comment>
<comment type="catalytic activity">
    <reaction evidence="6 8 9">
        <text>an N-acyl-L-alpha-aminoacyl-tRNA + H2O = an N-acyl-L-amino acid + a tRNA + H(+)</text>
        <dbReference type="Rhea" id="RHEA:54448"/>
        <dbReference type="Rhea" id="RHEA-COMP:10123"/>
        <dbReference type="Rhea" id="RHEA-COMP:13883"/>
        <dbReference type="ChEBI" id="CHEBI:15377"/>
        <dbReference type="ChEBI" id="CHEBI:15378"/>
        <dbReference type="ChEBI" id="CHEBI:59874"/>
        <dbReference type="ChEBI" id="CHEBI:78442"/>
        <dbReference type="ChEBI" id="CHEBI:138191"/>
        <dbReference type="EC" id="3.1.1.29"/>
    </reaction>
</comment>
<sequence length="192" mass="21460">MRIIVGLGNPGDRYKFTRHNVGFLVIDKMCQKLGVELDKKKFNGEYTKVDDLIIARPNTYMNNSGEFVSALATFFKVSPDDIMIIHDEKDFALGQASLKIGGSDAGHNGIKSVIEKLGNNVFKRMRIGIGKNPNIPLKDYVLQNFTVAEMNILEPVLEVSADAAISFAFNDINTLMNSFNINKKKTQNETRK</sequence>
<feature type="binding site" evidence="8">
    <location>
        <position position="60"/>
    </location>
    <ligand>
        <name>tRNA</name>
        <dbReference type="ChEBI" id="CHEBI:17843"/>
    </ligand>
</feature>
<dbReference type="Gene3D" id="3.40.50.1470">
    <property type="entry name" value="Peptidyl-tRNA hydrolase"/>
    <property type="match status" value="1"/>
</dbReference>
<dbReference type="EMBL" id="CP017813">
    <property type="protein sequence ID" value="APJ38206.1"/>
    <property type="molecule type" value="Genomic_DNA"/>
</dbReference>
<dbReference type="InterPro" id="IPR018171">
    <property type="entry name" value="Pept_tRNA_hydro_CS"/>
</dbReference>
<evidence type="ECO:0000256" key="7">
    <source>
        <dbReference type="ARBA" id="ARBA00050038"/>
    </source>
</evidence>
<dbReference type="GO" id="GO:0006515">
    <property type="term" value="P:protein quality control for misfolded or incompletely synthesized proteins"/>
    <property type="evidence" value="ECO:0007669"/>
    <property type="project" value="UniProtKB-UniRule"/>
</dbReference>
<feature type="binding site" evidence="8">
    <location>
        <position position="14"/>
    </location>
    <ligand>
        <name>tRNA</name>
        <dbReference type="ChEBI" id="CHEBI:17843"/>
    </ligand>
</feature>
<accession>A0A1L4FRH3</accession>
<keyword evidence="12" id="KW-1185">Reference proteome</keyword>
<name>A0A1L4FRH3_9BACT</name>
<evidence type="ECO:0000256" key="3">
    <source>
        <dbReference type="ARBA" id="ARBA00022801"/>
    </source>
</evidence>
<feature type="active site" description="Proton acceptor" evidence="8">
    <location>
        <position position="19"/>
    </location>
</feature>
<protein>
    <recommendedName>
        <fullName evidence="7 8">Peptidyl-tRNA hydrolase</fullName>
        <shortName evidence="8">Pth</shortName>
        <ecNumber evidence="1 8">3.1.1.29</ecNumber>
    </recommendedName>
</protein>
<dbReference type="PANTHER" id="PTHR17224">
    <property type="entry name" value="PEPTIDYL-TRNA HYDROLASE"/>
    <property type="match status" value="1"/>
</dbReference>
<dbReference type="EC" id="3.1.1.29" evidence="1 8"/>
<gene>
    <name evidence="8" type="primary">pth</name>
    <name evidence="11" type="ORF">BLA55_00695</name>
</gene>
<comment type="function">
    <text evidence="8">Catalyzes the release of premature peptidyl moieties from peptidyl-tRNA molecules trapped in stalled 50S ribosomal subunits, and thus maintains levels of free tRNAs and 50S ribosomes.</text>
</comment>
<evidence type="ECO:0000256" key="6">
    <source>
        <dbReference type="ARBA" id="ARBA00048707"/>
    </source>
</evidence>
<dbReference type="PROSITE" id="PS01195">
    <property type="entry name" value="PEPT_TRNA_HYDROL_1"/>
    <property type="match status" value="1"/>
</dbReference>
<evidence type="ECO:0000256" key="4">
    <source>
        <dbReference type="ARBA" id="ARBA00022884"/>
    </source>
</evidence>
<evidence type="ECO:0000256" key="8">
    <source>
        <dbReference type="HAMAP-Rule" id="MF_00083"/>
    </source>
</evidence>
<dbReference type="InterPro" id="IPR001328">
    <property type="entry name" value="Pept_tRNA_hydro"/>
</dbReference>
<evidence type="ECO:0000256" key="10">
    <source>
        <dbReference type="RuleBase" id="RU004320"/>
    </source>
</evidence>
<dbReference type="Proteomes" id="UP000184322">
    <property type="component" value="Chromosome"/>
</dbReference>
<dbReference type="FunFam" id="3.40.50.1470:FF:000001">
    <property type="entry name" value="Peptidyl-tRNA hydrolase"/>
    <property type="match status" value="1"/>
</dbReference>